<sequence>MSAPSGNADGGRRAGVARGGGSASTILLVFAEKP</sequence>
<dbReference type="AlphaFoldDB" id="A0A853BT65"/>
<comment type="caution">
    <text evidence="1">The sequence shown here is derived from an EMBL/GenBank/DDBJ whole genome shotgun (WGS) entry which is preliminary data.</text>
</comment>
<name>A0A853BT65_9ACTN</name>
<reference evidence="1 2" key="1">
    <citation type="submission" date="2020-07" db="EMBL/GenBank/DDBJ databases">
        <title>Sequencing the genomes of 1000 actinobacteria strains.</title>
        <authorList>
            <person name="Klenk H.-P."/>
        </authorList>
    </citation>
    <scope>NUCLEOTIDE SEQUENCE [LARGE SCALE GENOMIC DNA]</scope>
    <source>
        <strain evidence="1 2">DSM 45927</strain>
    </source>
</reference>
<organism evidence="1 2">
    <name type="scientific">Streptomonospora nanhaiensis</name>
    <dbReference type="NCBI Taxonomy" id="1323731"/>
    <lineage>
        <taxon>Bacteria</taxon>
        <taxon>Bacillati</taxon>
        <taxon>Actinomycetota</taxon>
        <taxon>Actinomycetes</taxon>
        <taxon>Streptosporangiales</taxon>
        <taxon>Nocardiopsidaceae</taxon>
        <taxon>Streptomonospora</taxon>
    </lineage>
</organism>
<protein>
    <submittedName>
        <fullName evidence="1">Uncharacterized protein</fullName>
    </submittedName>
</protein>
<gene>
    <name evidence="1" type="ORF">HNR12_004391</name>
</gene>
<proteinExistence type="predicted"/>
<accession>A0A853BT65</accession>
<keyword evidence="2" id="KW-1185">Reference proteome</keyword>
<dbReference type="EMBL" id="JACCFO010000001">
    <property type="protein sequence ID" value="NYI98114.1"/>
    <property type="molecule type" value="Genomic_DNA"/>
</dbReference>
<dbReference type="Proteomes" id="UP000575985">
    <property type="component" value="Unassembled WGS sequence"/>
</dbReference>
<evidence type="ECO:0000313" key="2">
    <source>
        <dbReference type="Proteomes" id="UP000575985"/>
    </source>
</evidence>
<evidence type="ECO:0000313" key="1">
    <source>
        <dbReference type="EMBL" id="NYI98114.1"/>
    </source>
</evidence>